<evidence type="ECO:0000313" key="2">
    <source>
        <dbReference type="EMBL" id="HDX33377.1"/>
    </source>
</evidence>
<dbReference type="AlphaFoldDB" id="A0A7C1FI37"/>
<dbReference type="InterPro" id="IPR004843">
    <property type="entry name" value="Calcineurin-like_PHP"/>
</dbReference>
<dbReference type="SUPFAM" id="SSF56300">
    <property type="entry name" value="Metallo-dependent phosphatases"/>
    <property type="match status" value="1"/>
</dbReference>
<gene>
    <name evidence="2" type="ORF">ENQ20_18120</name>
</gene>
<organism evidence="2">
    <name type="scientific">Caldilinea aerophila</name>
    <dbReference type="NCBI Taxonomy" id="133453"/>
    <lineage>
        <taxon>Bacteria</taxon>
        <taxon>Bacillati</taxon>
        <taxon>Chloroflexota</taxon>
        <taxon>Caldilineae</taxon>
        <taxon>Caldilineales</taxon>
        <taxon>Caldilineaceae</taxon>
        <taxon>Caldilinea</taxon>
    </lineage>
</organism>
<name>A0A7C1FI37_9CHLR</name>
<proteinExistence type="predicted"/>
<accession>A0A7C1FI37</accession>
<dbReference type="GO" id="GO:0016787">
    <property type="term" value="F:hydrolase activity"/>
    <property type="evidence" value="ECO:0007669"/>
    <property type="project" value="InterPro"/>
</dbReference>
<protein>
    <submittedName>
        <fullName evidence="2">Metallophosphoesterase</fullName>
    </submittedName>
</protein>
<evidence type="ECO:0000259" key="1">
    <source>
        <dbReference type="Pfam" id="PF00149"/>
    </source>
</evidence>
<dbReference type="EMBL" id="DSMG01000191">
    <property type="protein sequence ID" value="HDX33377.1"/>
    <property type="molecule type" value="Genomic_DNA"/>
</dbReference>
<reference evidence="2" key="1">
    <citation type="journal article" date="2020" name="mSystems">
        <title>Genome- and Community-Level Interaction Insights into Carbon Utilization and Element Cycling Functions of Hydrothermarchaeota in Hydrothermal Sediment.</title>
        <authorList>
            <person name="Zhou Z."/>
            <person name="Liu Y."/>
            <person name="Xu W."/>
            <person name="Pan J."/>
            <person name="Luo Z.H."/>
            <person name="Li M."/>
        </authorList>
    </citation>
    <scope>NUCLEOTIDE SEQUENCE [LARGE SCALE GENOMIC DNA]</scope>
    <source>
        <strain evidence="2">SpSt-289</strain>
    </source>
</reference>
<feature type="domain" description="Calcineurin-like phosphoesterase" evidence="1">
    <location>
        <begin position="1"/>
        <end position="233"/>
    </location>
</feature>
<comment type="caution">
    <text evidence="2">The sequence shown here is derived from an EMBL/GenBank/DDBJ whole genome shotgun (WGS) entry which is preliminary data.</text>
</comment>
<dbReference type="Pfam" id="PF00149">
    <property type="entry name" value="Metallophos"/>
    <property type="match status" value="1"/>
</dbReference>
<dbReference type="InterPro" id="IPR029052">
    <property type="entry name" value="Metallo-depent_PP-like"/>
</dbReference>
<sequence>MRIVITADLHYRPAHRRRHLAFAERIAHQRPDCLILAGDIGHPLRLFRRALELFEPLSCLKLLVTGNHDLYCSEYGSRTLWESILPRAIRDAGFIWLEEETLRLGGLGVCGTMGWYDYSTSEPELALPDDAYPLLKPLVNHDADYIDWPWSDRAMARYLVRGFARRLTDLEGNPFVRRILVVTHMPIFNEAIPSYPACERLSLLRAYLGNLALGEMVRSSEKVTHVVSGHLHRSGHFRVAAGNRRIDYRVIGVNDGLPEIVTLLFD</sequence>
<dbReference type="Gene3D" id="3.60.21.10">
    <property type="match status" value="1"/>
</dbReference>
<dbReference type="InterPro" id="IPR051158">
    <property type="entry name" value="Metallophosphoesterase_sf"/>
</dbReference>
<dbReference type="PANTHER" id="PTHR31302">
    <property type="entry name" value="TRANSMEMBRANE PROTEIN WITH METALLOPHOSPHOESTERASE DOMAIN-RELATED"/>
    <property type="match status" value="1"/>
</dbReference>